<dbReference type="SUPFAM" id="SSF51905">
    <property type="entry name" value="FAD/NAD(P)-binding domain"/>
    <property type="match status" value="1"/>
</dbReference>
<dbReference type="RefSeq" id="WP_338601040.1">
    <property type="nucleotide sequence ID" value="NZ_AP028679.1"/>
</dbReference>
<dbReference type="KEGG" id="dmp:FAK_29890"/>
<dbReference type="Gene3D" id="3.50.50.60">
    <property type="entry name" value="FAD/NAD(P)-binding domain"/>
    <property type="match status" value="2"/>
</dbReference>
<dbReference type="SUPFAM" id="SSF46977">
    <property type="entry name" value="Succinate dehydrogenase/fumarate reductase flavoprotein C-terminal domain"/>
    <property type="match status" value="1"/>
</dbReference>
<keyword evidence="1" id="KW-0285">Flavoprotein</keyword>
<dbReference type="PIRSF" id="PIRSF000171">
    <property type="entry name" value="SDHA_APRA_LASPO"/>
    <property type="match status" value="1"/>
</dbReference>
<dbReference type="EMBL" id="AP028679">
    <property type="protein sequence ID" value="BEQ15923.1"/>
    <property type="molecule type" value="Genomic_DNA"/>
</dbReference>
<protein>
    <submittedName>
        <fullName evidence="5">Fumarate reductase/succinate dehydrogenase flavoprotein subunit</fullName>
    </submittedName>
</protein>
<dbReference type="InterPro" id="IPR030664">
    <property type="entry name" value="SdhA/FrdA/AprA"/>
</dbReference>
<evidence type="ECO:0000256" key="2">
    <source>
        <dbReference type="ARBA" id="ARBA00023002"/>
    </source>
</evidence>
<keyword evidence="2" id="KW-0560">Oxidoreductase</keyword>
<sequence>MAYDYPVINADVVVVGGGSAGVMAGIRAKEVAPDQEVIVLEKGDAKYSGCIARGMDALNIVAVPGVATPELYVESNRMACEGIMDEPVNYRMAERSWPLMKKLIDWGVCFPTDDKDEYEILQVHPKGRFCVTMKEPELKAILHQRLVAGGAKVFNRTMAAEILVEEGRVAGVIAMNVRTGEVMVIRAPSVILSAGGTARFGLPANGNLYGVYDFPGNTGDGYCLAYRAGAELSGLEYTLYYYITKDINAPLLYITLTRGAHLLNAFDQRRDKEHPSIKSMCMEDFFDRSGPLRIRMDHLPEDKIKEIEEILFTTERPACERFHAGRDNDFRTGEIELWPTEVYLCGGHGMTGVRINERGESSLPGLYAAGDTSLCARGHLSGAFVYGEICAESGSEFAREHGLTDYDSAKVDAFLARREKRLAQGTNPIAVEEFEFKVRRIITDYLTPPKNEYKLKRVLWWMDRFRRELDEMVYVKDMHDLFKTYEVANIIQCATLSATASLERTESRWLPWHYRTDFPEKNDEQWLKHIVLSQGEGPGEVKIQHKDIVKMQG</sequence>
<dbReference type="PRINTS" id="PR00411">
    <property type="entry name" value="PNDRDTASEI"/>
</dbReference>
<evidence type="ECO:0000259" key="4">
    <source>
        <dbReference type="Pfam" id="PF02910"/>
    </source>
</evidence>
<dbReference type="GO" id="GO:0000104">
    <property type="term" value="F:succinate dehydrogenase activity"/>
    <property type="evidence" value="ECO:0007669"/>
    <property type="project" value="TreeGrafter"/>
</dbReference>
<accession>A0AAU9EFP3</accession>
<dbReference type="AlphaFoldDB" id="A0AAU9EFP3"/>
<evidence type="ECO:0000313" key="6">
    <source>
        <dbReference type="Proteomes" id="UP001366166"/>
    </source>
</evidence>
<dbReference type="GO" id="GO:0009055">
    <property type="term" value="F:electron transfer activity"/>
    <property type="evidence" value="ECO:0007669"/>
    <property type="project" value="TreeGrafter"/>
</dbReference>
<dbReference type="Pfam" id="PF02910">
    <property type="entry name" value="Succ_DH_flav_C"/>
    <property type="match status" value="1"/>
</dbReference>
<feature type="domain" description="FAD-dependent oxidoreductase 2 FAD-binding" evidence="3">
    <location>
        <begin position="11"/>
        <end position="234"/>
    </location>
</feature>
<dbReference type="PRINTS" id="PR00368">
    <property type="entry name" value="FADPNR"/>
</dbReference>
<dbReference type="Proteomes" id="UP001366166">
    <property type="component" value="Chromosome"/>
</dbReference>
<dbReference type="GO" id="GO:0050660">
    <property type="term" value="F:flavin adenine dinucleotide binding"/>
    <property type="evidence" value="ECO:0007669"/>
    <property type="project" value="TreeGrafter"/>
</dbReference>
<dbReference type="InterPro" id="IPR003953">
    <property type="entry name" value="FAD-dep_OxRdtase_2_FAD-bd"/>
</dbReference>
<keyword evidence="6" id="KW-1185">Reference proteome</keyword>
<dbReference type="InterPro" id="IPR036188">
    <property type="entry name" value="FAD/NAD-bd_sf"/>
</dbReference>
<reference evidence="6" key="1">
    <citation type="journal article" date="2023" name="Arch. Microbiol.">
        <title>Desulfoferula mesophilus gen. nov. sp. nov., a mesophilic sulfate-reducing bacterium isolated from a brackish lake sediment.</title>
        <authorList>
            <person name="Watanabe T."/>
            <person name="Yabe T."/>
            <person name="Tsuji J.M."/>
            <person name="Fukui M."/>
        </authorList>
    </citation>
    <scope>NUCLEOTIDE SEQUENCE [LARGE SCALE GENOMIC DNA]</scope>
    <source>
        <strain evidence="6">12FAK</strain>
    </source>
</reference>
<dbReference type="PANTHER" id="PTHR11632:SF73">
    <property type="entry name" value="BLR3196 PROTEIN"/>
    <property type="match status" value="1"/>
</dbReference>
<dbReference type="Pfam" id="PF00890">
    <property type="entry name" value="FAD_binding_2"/>
    <property type="match status" value="1"/>
</dbReference>
<name>A0AAU9EFP3_9BACT</name>
<evidence type="ECO:0000256" key="1">
    <source>
        <dbReference type="ARBA" id="ARBA00022630"/>
    </source>
</evidence>
<feature type="domain" description="Fumarate reductase/succinate dehydrogenase flavoprotein-like C-terminal" evidence="4">
    <location>
        <begin position="438"/>
        <end position="549"/>
    </location>
</feature>
<organism evidence="5 6">
    <name type="scientific">Desulfoferula mesophila</name>
    <dbReference type="NCBI Taxonomy" id="3058419"/>
    <lineage>
        <taxon>Bacteria</taxon>
        <taxon>Pseudomonadati</taxon>
        <taxon>Thermodesulfobacteriota</taxon>
        <taxon>Desulfarculia</taxon>
        <taxon>Desulfarculales</taxon>
        <taxon>Desulfarculaceae</taxon>
        <taxon>Desulfoferula</taxon>
    </lineage>
</organism>
<dbReference type="GO" id="GO:0009061">
    <property type="term" value="P:anaerobic respiration"/>
    <property type="evidence" value="ECO:0007669"/>
    <property type="project" value="TreeGrafter"/>
</dbReference>
<proteinExistence type="predicted"/>
<dbReference type="GO" id="GO:0005886">
    <property type="term" value="C:plasma membrane"/>
    <property type="evidence" value="ECO:0007669"/>
    <property type="project" value="TreeGrafter"/>
</dbReference>
<evidence type="ECO:0000313" key="5">
    <source>
        <dbReference type="EMBL" id="BEQ15923.1"/>
    </source>
</evidence>
<gene>
    <name evidence="5" type="ORF">FAK_29890</name>
</gene>
<dbReference type="InterPro" id="IPR015939">
    <property type="entry name" value="Fum_Rdtase/Succ_DH_flav-like_C"/>
</dbReference>
<evidence type="ECO:0000259" key="3">
    <source>
        <dbReference type="Pfam" id="PF00890"/>
    </source>
</evidence>
<dbReference type="PANTHER" id="PTHR11632">
    <property type="entry name" value="SUCCINATE DEHYDROGENASE 2 FLAVOPROTEIN SUBUNIT"/>
    <property type="match status" value="1"/>
</dbReference>
<dbReference type="InterPro" id="IPR037099">
    <property type="entry name" value="Fum_R/Succ_DH_flav-like_C_sf"/>
</dbReference>